<dbReference type="InterPro" id="IPR001841">
    <property type="entry name" value="Znf_RING"/>
</dbReference>
<evidence type="ECO:0000256" key="1">
    <source>
        <dbReference type="ARBA" id="ARBA00003976"/>
    </source>
</evidence>
<dbReference type="PANTHER" id="PTHR11685">
    <property type="entry name" value="RBR FAMILY RING FINGER AND IBR DOMAIN-CONTAINING"/>
    <property type="match status" value="1"/>
</dbReference>
<dbReference type="InterPro" id="IPR017907">
    <property type="entry name" value="Znf_RING_CS"/>
</dbReference>
<dbReference type="GO" id="GO:0004842">
    <property type="term" value="F:ubiquitin-protein transferase activity"/>
    <property type="evidence" value="ECO:0007669"/>
    <property type="project" value="InterPro"/>
</dbReference>
<keyword evidence="4 6" id="KW-0863">Zinc-finger</keyword>
<keyword evidence="5" id="KW-0862">Zinc</keyword>
<dbReference type="Proteomes" id="UP001161247">
    <property type="component" value="Chromosome 8"/>
</dbReference>
<keyword evidence="10" id="KW-1185">Reference proteome</keyword>
<evidence type="ECO:0000313" key="9">
    <source>
        <dbReference type="EMBL" id="CAI9116219.1"/>
    </source>
</evidence>
<gene>
    <name evidence="9" type="ORF">OLC1_LOCUS22576</name>
</gene>
<dbReference type="InterPro" id="IPR013083">
    <property type="entry name" value="Znf_RING/FYVE/PHD"/>
</dbReference>
<evidence type="ECO:0000256" key="6">
    <source>
        <dbReference type="PROSITE-ProRule" id="PRU00175"/>
    </source>
</evidence>
<accession>A0AAV1E962</accession>
<evidence type="ECO:0000256" key="5">
    <source>
        <dbReference type="ARBA" id="ARBA00022833"/>
    </source>
</evidence>
<dbReference type="AlphaFoldDB" id="A0AAV1E962"/>
<evidence type="ECO:0000259" key="8">
    <source>
        <dbReference type="PROSITE" id="PS50089"/>
    </source>
</evidence>
<feature type="region of interest" description="Disordered" evidence="7">
    <location>
        <begin position="1"/>
        <end position="160"/>
    </location>
</feature>
<organism evidence="9 10">
    <name type="scientific">Oldenlandia corymbosa var. corymbosa</name>
    <dbReference type="NCBI Taxonomy" id="529605"/>
    <lineage>
        <taxon>Eukaryota</taxon>
        <taxon>Viridiplantae</taxon>
        <taxon>Streptophyta</taxon>
        <taxon>Embryophyta</taxon>
        <taxon>Tracheophyta</taxon>
        <taxon>Spermatophyta</taxon>
        <taxon>Magnoliopsida</taxon>
        <taxon>eudicotyledons</taxon>
        <taxon>Gunneridae</taxon>
        <taxon>Pentapetalae</taxon>
        <taxon>asterids</taxon>
        <taxon>lamiids</taxon>
        <taxon>Gentianales</taxon>
        <taxon>Rubiaceae</taxon>
        <taxon>Rubioideae</taxon>
        <taxon>Spermacoceae</taxon>
        <taxon>Hedyotis-Oldenlandia complex</taxon>
        <taxon>Oldenlandia</taxon>
    </lineage>
</organism>
<dbReference type="GO" id="GO:0008270">
    <property type="term" value="F:zinc ion binding"/>
    <property type="evidence" value="ECO:0007669"/>
    <property type="project" value="UniProtKB-KW"/>
</dbReference>
<evidence type="ECO:0000256" key="3">
    <source>
        <dbReference type="ARBA" id="ARBA00022723"/>
    </source>
</evidence>
<feature type="compositionally biased region" description="Acidic residues" evidence="7">
    <location>
        <begin position="46"/>
        <end position="69"/>
    </location>
</feature>
<proteinExistence type="inferred from homology"/>
<comment type="similarity">
    <text evidence="2">Belongs to the RBR family. Ariadne subfamily.</text>
</comment>
<evidence type="ECO:0000256" key="4">
    <source>
        <dbReference type="ARBA" id="ARBA00022771"/>
    </source>
</evidence>
<dbReference type="Gene3D" id="3.30.40.10">
    <property type="entry name" value="Zinc/RING finger domain, C3HC4 (zinc finger)"/>
    <property type="match status" value="1"/>
</dbReference>
<dbReference type="PROSITE" id="PS50089">
    <property type="entry name" value="ZF_RING_2"/>
    <property type="match status" value="1"/>
</dbReference>
<sequence>MGSQDSSSGNLPVLGDDNESKISEGIHPGDTSKFPERVHDGHVDNESESPAEIDNDADEPKEENQEEAGPDPSLGLQDFSKNYPLAHGGKNESKAHPDDDNASKFPENSPRGHDAPQGGNDGADSQLQSAILQSIQGSSSQSGESESSSAPGSPASDDQREECVICHVENSIETMRRADRCAHYFCLKCVKPYVGREVLEKQCYPVVCPDKLCAENLLEDETREYLNQYIEDRIHWAQTVMALKGAPRVIQCPSDYCKKPFSDDWMNLLKRACPHCNKLICMSSRVLWHYHLFCYEFQALKRAAMMPEMRPIFERILGKYMWCWCSNYIPGEASRKPLEK</sequence>
<evidence type="ECO:0000256" key="7">
    <source>
        <dbReference type="SAM" id="MobiDB-lite"/>
    </source>
</evidence>
<dbReference type="GO" id="GO:0016567">
    <property type="term" value="P:protein ubiquitination"/>
    <property type="evidence" value="ECO:0007669"/>
    <property type="project" value="InterPro"/>
</dbReference>
<reference evidence="9" key="1">
    <citation type="submission" date="2023-03" db="EMBL/GenBank/DDBJ databases">
        <authorList>
            <person name="Julca I."/>
        </authorList>
    </citation>
    <scope>NUCLEOTIDE SEQUENCE</scope>
</reference>
<feature type="compositionally biased region" description="Low complexity" evidence="7">
    <location>
        <begin position="125"/>
        <end position="156"/>
    </location>
</feature>
<feature type="compositionally biased region" description="Polar residues" evidence="7">
    <location>
        <begin position="1"/>
        <end position="10"/>
    </location>
</feature>
<dbReference type="EMBL" id="OX459125">
    <property type="protein sequence ID" value="CAI9116219.1"/>
    <property type="molecule type" value="Genomic_DNA"/>
</dbReference>
<feature type="compositionally biased region" description="Basic and acidic residues" evidence="7">
    <location>
        <begin position="33"/>
        <end position="45"/>
    </location>
</feature>
<comment type="function">
    <text evidence="1">Might act as an E3 ubiquitin-protein ligase, or as part of E3 complex, which accepts ubiquitin from specific E2 ubiquitin-conjugating enzymes and then transfers it to substrates.</text>
</comment>
<evidence type="ECO:0000313" key="10">
    <source>
        <dbReference type="Proteomes" id="UP001161247"/>
    </source>
</evidence>
<keyword evidence="3" id="KW-0479">Metal-binding</keyword>
<feature type="compositionally biased region" description="Basic and acidic residues" evidence="7">
    <location>
        <begin position="89"/>
        <end position="102"/>
    </location>
</feature>
<dbReference type="InterPro" id="IPR031127">
    <property type="entry name" value="E3_UB_ligase_RBR"/>
</dbReference>
<feature type="domain" description="RING-type" evidence="8">
    <location>
        <begin position="163"/>
        <end position="209"/>
    </location>
</feature>
<dbReference type="PROSITE" id="PS00518">
    <property type="entry name" value="ZF_RING_1"/>
    <property type="match status" value="1"/>
</dbReference>
<dbReference type="SUPFAM" id="SSF57850">
    <property type="entry name" value="RING/U-box"/>
    <property type="match status" value="1"/>
</dbReference>
<evidence type="ECO:0000256" key="2">
    <source>
        <dbReference type="ARBA" id="ARBA00005884"/>
    </source>
</evidence>
<protein>
    <submittedName>
        <fullName evidence="9">OLC1v1017313C1</fullName>
    </submittedName>
</protein>
<name>A0AAV1E962_OLDCO</name>